<feature type="domain" description="HPt" evidence="2">
    <location>
        <begin position="22"/>
        <end position="100"/>
    </location>
</feature>
<sequence length="121" mass="13178">MLNLRQLNDLRADVGDEGFADLIVLFLEETDGVISRMIDKGPEKDPAADYHFLKGAARNLGLDGFSALCHEAEIAAGQGLQLAISPDALDAAWQDSRARLLDHLGMAAPIRSESQPEIRHE</sequence>
<organism evidence="3 4">
    <name type="scientific">Falsigemmobacter faecalis</name>
    <dbReference type="NCBI Taxonomy" id="2488730"/>
    <lineage>
        <taxon>Bacteria</taxon>
        <taxon>Pseudomonadati</taxon>
        <taxon>Pseudomonadota</taxon>
        <taxon>Alphaproteobacteria</taxon>
        <taxon>Rhodobacterales</taxon>
        <taxon>Paracoccaceae</taxon>
        <taxon>Falsigemmobacter</taxon>
    </lineage>
</organism>
<dbReference type="InterPro" id="IPR036641">
    <property type="entry name" value="HPT_dom_sf"/>
</dbReference>
<dbReference type="GO" id="GO:0000160">
    <property type="term" value="P:phosphorelay signal transduction system"/>
    <property type="evidence" value="ECO:0007669"/>
    <property type="project" value="UniProtKB-KW"/>
</dbReference>
<dbReference type="InterPro" id="IPR008207">
    <property type="entry name" value="Sig_transdc_His_kin_Hpt_dom"/>
</dbReference>
<dbReference type="Proteomes" id="UP000282125">
    <property type="component" value="Unassembled WGS sequence"/>
</dbReference>
<dbReference type="AlphaFoldDB" id="A0A3P3DYW8"/>
<name>A0A3P3DYW8_9RHOB</name>
<protein>
    <recommendedName>
        <fullName evidence="2">HPt domain-containing protein</fullName>
    </recommendedName>
</protein>
<keyword evidence="1" id="KW-0902">Two-component regulatory system</keyword>
<evidence type="ECO:0000259" key="2">
    <source>
        <dbReference type="Pfam" id="PF01627"/>
    </source>
</evidence>
<dbReference type="Pfam" id="PF01627">
    <property type="entry name" value="Hpt"/>
    <property type="match status" value="1"/>
</dbReference>
<dbReference type="EMBL" id="RRAZ01000003">
    <property type="protein sequence ID" value="RRH78018.1"/>
    <property type="molecule type" value="Genomic_DNA"/>
</dbReference>
<dbReference type="SUPFAM" id="SSF47226">
    <property type="entry name" value="Histidine-containing phosphotransfer domain, HPT domain"/>
    <property type="match status" value="1"/>
</dbReference>
<dbReference type="RefSeq" id="WP_124963544.1">
    <property type="nucleotide sequence ID" value="NZ_RRAZ01000003.1"/>
</dbReference>
<evidence type="ECO:0000256" key="1">
    <source>
        <dbReference type="ARBA" id="ARBA00023012"/>
    </source>
</evidence>
<accession>A0A3P3DYW8</accession>
<comment type="caution">
    <text evidence="3">The sequence shown here is derived from an EMBL/GenBank/DDBJ whole genome shotgun (WGS) entry which is preliminary data.</text>
</comment>
<proteinExistence type="predicted"/>
<dbReference type="Gene3D" id="1.20.120.160">
    <property type="entry name" value="HPT domain"/>
    <property type="match status" value="1"/>
</dbReference>
<dbReference type="GO" id="GO:0004672">
    <property type="term" value="F:protein kinase activity"/>
    <property type="evidence" value="ECO:0007669"/>
    <property type="project" value="UniProtKB-ARBA"/>
</dbReference>
<keyword evidence="4" id="KW-1185">Reference proteome</keyword>
<gene>
    <name evidence="3" type="ORF">EG244_03080</name>
</gene>
<dbReference type="OrthoDB" id="7867809at2"/>
<reference evidence="3 4" key="1">
    <citation type="submission" date="2018-11" db="EMBL/GenBank/DDBJ databases">
        <title>Gemmobacter sp. nov., YIM 102744-1 draft genome.</title>
        <authorList>
            <person name="Li G."/>
            <person name="Jiang Y."/>
        </authorList>
    </citation>
    <scope>NUCLEOTIDE SEQUENCE [LARGE SCALE GENOMIC DNA]</scope>
    <source>
        <strain evidence="3 4">YIM 102744-1</strain>
    </source>
</reference>
<evidence type="ECO:0000313" key="3">
    <source>
        <dbReference type="EMBL" id="RRH78018.1"/>
    </source>
</evidence>
<evidence type="ECO:0000313" key="4">
    <source>
        <dbReference type="Proteomes" id="UP000282125"/>
    </source>
</evidence>